<evidence type="ECO:0000259" key="6">
    <source>
        <dbReference type="Pfam" id="PF17147"/>
    </source>
</evidence>
<dbReference type="Gene3D" id="3.40.50.970">
    <property type="match status" value="1"/>
</dbReference>
<dbReference type="EC" id="1.2.7.11" evidence="2"/>
<dbReference type="InterPro" id="IPR002880">
    <property type="entry name" value="Pyrv_Fd/Flavodoxin_OxRdtase_N"/>
</dbReference>
<comment type="catalytic activity">
    <reaction evidence="4">
        <text>a 2-oxocarboxylate + 2 oxidized [2Fe-2S]-[ferredoxin] + CoA = an acyl-CoA + 2 reduced [2Fe-2S]-[ferredoxin] + CO2 + H(+)</text>
        <dbReference type="Rhea" id="RHEA:42316"/>
        <dbReference type="Rhea" id="RHEA-COMP:10000"/>
        <dbReference type="Rhea" id="RHEA-COMP:10001"/>
        <dbReference type="ChEBI" id="CHEBI:15378"/>
        <dbReference type="ChEBI" id="CHEBI:16526"/>
        <dbReference type="ChEBI" id="CHEBI:33737"/>
        <dbReference type="ChEBI" id="CHEBI:33738"/>
        <dbReference type="ChEBI" id="CHEBI:35179"/>
        <dbReference type="ChEBI" id="CHEBI:57287"/>
        <dbReference type="ChEBI" id="CHEBI:58342"/>
        <dbReference type="EC" id="1.2.7.11"/>
    </reaction>
</comment>
<organism evidence="8">
    <name type="scientific">Staphylothermus marinus</name>
    <dbReference type="NCBI Taxonomy" id="2280"/>
    <lineage>
        <taxon>Archaea</taxon>
        <taxon>Thermoproteota</taxon>
        <taxon>Thermoprotei</taxon>
        <taxon>Desulfurococcales</taxon>
        <taxon>Desulfurococcaceae</taxon>
        <taxon>Staphylothermus</taxon>
    </lineage>
</organism>
<evidence type="ECO:0000313" key="8">
    <source>
        <dbReference type="EMBL" id="HGQ73644.1"/>
    </source>
</evidence>
<sequence length="374" mass="41915">MKRVFIRGNVAIAEASLVAGLKFYAGYPITPTSDIMEYLHLKLPRYGGLAVQFEDEIASINAIIGASWAGAKSMTATSGPGFSLMLEGLSLAHITETPIVVVYVMRTGPATGVPTRSGQADILQARFGAHGDYITPIYAPSSVQEAFDLTIKAFNTAEKLRTPVILLSDAVIAHLWENMIFRDRDEVEIIERKRPNTDPSNYLPYKPEDDGVAPMAEFGKGYHILVESLTHDERGYYVPTTEVQRRMIERITKKILLHIDYVYEQKTYLTDDADYIIVSYGSSSRTAKSVVNDLRARGVKIGLLDIKTLWPLNEYAIKKVCESCTRIFVLENNIGKFVWDIQRIVRDIDVIPVSIIDLDLPDPDEALKVIEKWL</sequence>
<feature type="domain" description="Pyruvate flavodoxin/ferredoxin oxidoreductase pyrimidine binding" evidence="5">
    <location>
        <begin position="15"/>
        <end position="235"/>
    </location>
</feature>
<dbReference type="InterPro" id="IPR029061">
    <property type="entry name" value="THDP-binding"/>
</dbReference>
<dbReference type="SUPFAM" id="SSF52518">
    <property type="entry name" value="Thiamin diphosphate-binding fold (THDP-binding)"/>
    <property type="match status" value="1"/>
</dbReference>
<protein>
    <recommendedName>
        <fullName evidence="2">2-oxoacid oxidoreductase (ferredoxin)</fullName>
        <ecNumber evidence="2">1.2.7.11</ecNumber>
    </recommendedName>
</protein>
<dbReference type="CDD" id="cd07034">
    <property type="entry name" value="TPP_PYR_PFOR_IOR-alpha_like"/>
    <property type="match status" value="1"/>
</dbReference>
<dbReference type="AlphaFoldDB" id="A0A7C4NNA8"/>
<dbReference type="InterPro" id="IPR033412">
    <property type="entry name" value="PFOR_II"/>
</dbReference>
<comment type="subunit">
    <text evidence="1">Heterodimer composed of an alpha and a beta subunit.</text>
</comment>
<dbReference type="EMBL" id="DTBE01000007">
    <property type="protein sequence ID" value="HGQ59156.1"/>
    <property type="molecule type" value="Genomic_DNA"/>
</dbReference>
<dbReference type="EMBL" id="DTBP01000010">
    <property type="protein sequence ID" value="HGQ73644.1"/>
    <property type="molecule type" value="Genomic_DNA"/>
</dbReference>
<name>A0A7C4NNA8_STAMA</name>
<evidence type="ECO:0000256" key="3">
    <source>
        <dbReference type="ARBA" id="ARBA00023002"/>
    </source>
</evidence>
<dbReference type="GO" id="GO:0006979">
    <property type="term" value="P:response to oxidative stress"/>
    <property type="evidence" value="ECO:0007669"/>
    <property type="project" value="TreeGrafter"/>
</dbReference>
<proteinExistence type="predicted"/>
<dbReference type="NCBIfam" id="NF006412">
    <property type="entry name" value="PRK08659.1"/>
    <property type="match status" value="1"/>
</dbReference>
<keyword evidence="3" id="KW-0560">Oxidoreductase</keyword>
<evidence type="ECO:0000256" key="4">
    <source>
        <dbReference type="ARBA" id="ARBA00048893"/>
    </source>
</evidence>
<evidence type="ECO:0000256" key="1">
    <source>
        <dbReference type="ARBA" id="ARBA00011631"/>
    </source>
</evidence>
<dbReference type="InterPro" id="IPR009014">
    <property type="entry name" value="Transketo_C/PFOR_II"/>
</dbReference>
<dbReference type="Gene3D" id="3.40.50.920">
    <property type="match status" value="1"/>
</dbReference>
<gene>
    <name evidence="7" type="ORF">ENU09_00295</name>
    <name evidence="8" type="ORF">ENU20_00995</name>
</gene>
<accession>A0A7C4NNA8</accession>
<dbReference type="SUPFAM" id="SSF52922">
    <property type="entry name" value="TK C-terminal domain-like"/>
    <property type="match status" value="1"/>
</dbReference>
<dbReference type="Pfam" id="PF01855">
    <property type="entry name" value="POR_N"/>
    <property type="match status" value="1"/>
</dbReference>
<dbReference type="Pfam" id="PF17147">
    <property type="entry name" value="PFOR_II"/>
    <property type="match status" value="1"/>
</dbReference>
<dbReference type="GO" id="GO:0019164">
    <property type="term" value="F:pyruvate synthase activity"/>
    <property type="evidence" value="ECO:0007669"/>
    <property type="project" value="UniProtKB-ARBA"/>
</dbReference>
<evidence type="ECO:0000256" key="2">
    <source>
        <dbReference type="ARBA" id="ARBA00012691"/>
    </source>
</evidence>
<reference evidence="8" key="1">
    <citation type="journal article" date="2020" name="mSystems">
        <title>Genome- and Community-Level Interaction Insights into Carbon Utilization and Element Cycling Functions of Hydrothermarchaeota in Hydrothermal Sediment.</title>
        <authorList>
            <person name="Zhou Z."/>
            <person name="Liu Y."/>
            <person name="Xu W."/>
            <person name="Pan J."/>
            <person name="Luo Z.H."/>
            <person name="Li M."/>
        </authorList>
    </citation>
    <scope>NUCLEOTIDE SEQUENCE [LARGE SCALE GENOMIC DNA]</scope>
    <source>
        <strain evidence="7">SpSt-638</strain>
        <strain evidence="8">SpSt-648</strain>
    </source>
</reference>
<dbReference type="GO" id="GO:0018491">
    <property type="term" value="F:2-oxobutyrate synthase activity"/>
    <property type="evidence" value="ECO:0007669"/>
    <property type="project" value="UniProtKB-ARBA"/>
</dbReference>
<dbReference type="FunFam" id="3.40.50.970:FF:000022">
    <property type="entry name" value="2-oxoglutarate ferredoxin oxidoreductase alpha subunit"/>
    <property type="match status" value="1"/>
</dbReference>
<dbReference type="PANTHER" id="PTHR32154:SF14">
    <property type="entry name" value="2-OXOGLUTARATE SYNTHASE SUBUNIT KORA"/>
    <property type="match status" value="1"/>
</dbReference>
<dbReference type="InterPro" id="IPR050722">
    <property type="entry name" value="Pyruvate:ferred/Flavod_OxRd"/>
</dbReference>
<feature type="domain" description="Pyruvate:ferredoxin oxidoreductase core" evidence="6">
    <location>
        <begin position="273"/>
        <end position="356"/>
    </location>
</feature>
<comment type="caution">
    <text evidence="8">The sequence shown here is derived from an EMBL/GenBank/DDBJ whole genome shotgun (WGS) entry which is preliminary data.</text>
</comment>
<evidence type="ECO:0000313" key="7">
    <source>
        <dbReference type="EMBL" id="HGQ59156.1"/>
    </source>
</evidence>
<dbReference type="PANTHER" id="PTHR32154">
    <property type="entry name" value="PYRUVATE-FLAVODOXIN OXIDOREDUCTASE-RELATED"/>
    <property type="match status" value="1"/>
</dbReference>
<evidence type="ECO:0000259" key="5">
    <source>
        <dbReference type="Pfam" id="PF01855"/>
    </source>
</evidence>